<feature type="transmembrane region" description="Helical" evidence="9">
    <location>
        <begin position="174"/>
        <end position="194"/>
    </location>
</feature>
<evidence type="ECO:0000256" key="1">
    <source>
        <dbReference type="ARBA" id="ARBA00004141"/>
    </source>
</evidence>
<evidence type="ECO:0000256" key="5">
    <source>
        <dbReference type="ARBA" id="ARBA00022970"/>
    </source>
</evidence>
<feature type="domain" description="Amino acid transporter transmembrane" evidence="10">
    <location>
        <begin position="45"/>
        <end position="416"/>
    </location>
</feature>
<comment type="caution">
    <text evidence="11">The sequence shown here is derived from an EMBL/GenBank/DDBJ whole genome shotgun (WGS) entry which is preliminary data.</text>
</comment>
<gene>
    <name evidence="11" type="ORF">EC973_005806</name>
</gene>
<dbReference type="Gene3D" id="1.20.1740.10">
    <property type="entry name" value="Amino acid/polyamine transporter I"/>
    <property type="match status" value="1"/>
</dbReference>
<evidence type="ECO:0000256" key="8">
    <source>
        <dbReference type="SAM" id="MobiDB-lite"/>
    </source>
</evidence>
<evidence type="ECO:0000256" key="4">
    <source>
        <dbReference type="ARBA" id="ARBA00022692"/>
    </source>
</evidence>
<feature type="transmembrane region" description="Helical" evidence="9">
    <location>
        <begin position="392"/>
        <end position="411"/>
    </location>
</feature>
<evidence type="ECO:0000256" key="6">
    <source>
        <dbReference type="ARBA" id="ARBA00022989"/>
    </source>
</evidence>
<protein>
    <recommendedName>
        <fullName evidence="10">Amino acid transporter transmembrane domain-containing protein</fullName>
    </recommendedName>
</protein>
<evidence type="ECO:0000256" key="3">
    <source>
        <dbReference type="ARBA" id="ARBA00022448"/>
    </source>
</evidence>
<dbReference type="GO" id="GO:0015179">
    <property type="term" value="F:L-amino acid transmembrane transporter activity"/>
    <property type="evidence" value="ECO:0007669"/>
    <property type="project" value="TreeGrafter"/>
</dbReference>
<name>A0A8H7ERY7_9FUNG</name>
<evidence type="ECO:0000313" key="12">
    <source>
        <dbReference type="Proteomes" id="UP000605846"/>
    </source>
</evidence>
<feature type="transmembrane region" description="Helical" evidence="9">
    <location>
        <begin position="292"/>
        <end position="314"/>
    </location>
</feature>
<dbReference type="Proteomes" id="UP000605846">
    <property type="component" value="Unassembled WGS sequence"/>
</dbReference>
<feature type="transmembrane region" description="Helical" evidence="9">
    <location>
        <begin position="334"/>
        <end position="354"/>
    </location>
</feature>
<evidence type="ECO:0000259" key="10">
    <source>
        <dbReference type="Pfam" id="PF01490"/>
    </source>
</evidence>
<dbReference type="PANTHER" id="PTHR22950:SF692">
    <property type="entry name" value="TRANSMEMBRANE AMINO ACID TRANSPORTER FAMILY PROTEIN"/>
    <property type="match status" value="1"/>
</dbReference>
<keyword evidence="5" id="KW-0029">Amino-acid transport</keyword>
<evidence type="ECO:0000256" key="2">
    <source>
        <dbReference type="ARBA" id="ARBA00008066"/>
    </source>
</evidence>
<dbReference type="InterPro" id="IPR013057">
    <property type="entry name" value="AA_transpt_TM"/>
</dbReference>
<dbReference type="AlphaFoldDB" id="A0A8H7ERY7"/>
<evidence type="ECO:0000256" key="9">
    <source>
        <dbReference type="SAM" id="Phobius"/>
    </source>
</evidence>
<feature type="transmembrane region" description="Helical" evidence="9">
    <location>
        <begin position="360"/>
        <end position="380"/>
    </location>
</feature>
<dbReference type="EMBL" id="JABAYA010000034">
    <property type="protein sequence ID" value="KAF7728580.1"/>
    <property type="molecule type" value="Genomic_DNA"/>
</dbReference>
<dbReference type="PANTHER" id="PTHR22950">
    <property type="entry name" value="AMINO ACID TRANSPORTER"/>
    <property type="match status" value="1"/>
</dbReference>
<dbReference type="Pfam" id="PF01490">
    <property type="entry name" value="Aa_trans"/>
    <property type="match status" value="1"/>
</dbReference>
<feature type="transmembrane region" description="Helical" evidence="9">
    <location>
        <begin position="148"/>
        <end position="168"/>
    </location>
</feature>
<keyword evidence="7 9" id="KW-0472">Membrane</keyword>
<feature type="transmembrane region" description="Helical" evidence="9">
    <location>
        <begin position="109"/>
        <end position="132"/>
    </location>
</feature>
<comment type="subcellular location">
    <subcellularLocation>
        <location evidence="1">Membrane</location>
        <topology evidence="1">Multi-pass membrane protein</topology>
    </subcellularLocation>
</comment>
<feature type="compositionally biased region" description="Basic and acidic residues" evidence="8">
    <location>
        <begin position="1"/>
        <end position="12"/>
    </location>
</feature>
<reference evidence="11" key="1">
    <citation type="submission" date="2020-01" db="EMBL/GenBank/DDBJ databases">
        <title>Genome Sequencing of Three Apophysomyces-Like Fungal Strains Confirms a Novel Fungal Genus in the Mucoromycota with divergent Burkholderia-like Endosymbiotic Bacteria.</title>
        <authorList>
            <person name="Stajich J.E."/>
            <person name="Macias A.M."/>
            <person name="Carter-House D."/>
            <person name="Lovett B."/>
            <person name="Kasson L.R."/>
            <person name="Berry K."/>
            <person name="Grigoriev I."/>
            <person name="Chang Y."/>
            <person name="Spatafora J."/>
            <person name="Kasson M.T."/>
        </authorList>
    </citation>
    <scope>NUCLEOTIDE SEQUENCE</scope>
    <source>
        <strain evidence="11">NRRL A-21654</strain>
    </source>
</reference>
<proteinExistence type="inferred from homology"/>
<evidence type="ECO:0000313" key="11">
    <source>
        <dbReference type="EMBL" id="KAF7728580.1"/>
    </source>
</evidence>
<keyword evidence="3" id="KW-0813">Transport</keyword>
<feature type="transmembrane region" description="Helical" evidence="9">
    <location>
        <begin position="249"/>
        <end position="272"/>
    </location>
</feature>
<sequence>MSITDYKNEKAHTPSGSMKDAASIREISSVEQSIKFSHGVERETQGSAFLAYFNVVCVVAGMGALGLPYALALGGWIDSGIILVKSLYYNGQTRLSSYQEVAEASFGRIGGWVAFFFTAVTVIGVPVLYVLLAGQNLHAVLKGTPGELTFPIWGIICAAIVAIPFIGFKSMKEIGILSAFGMLATVVTVLIVLVKGLEQKGHVPAPHYDTVIWDQFPIALSSISFSFGGNPVYAHVEAGMRHPENWNKVIISGLTTCVALYFLTAVPGYYVYGSDSLSPIYNNLPDGAPKTAAAVIITIHVLLAAPILMTSFALDLEKMFGISSFNHSRIVEHLLRFAVRGAIVVVTAVIAIFVPYFGDFMALLGAFSNCALVFIFPVIFYYKLTGFRNKPFYELILGFFVVLMGVVGLIFGTKSAIEALRADFAGAKPN</sequence>
<feature type="region of interest" description="Disordered" evidence="8">
    <location>
        <begin position="1"/>
        <end position="21"/>
    </location>
</feature>
<dbReference type="OrthoDB" id="40134at2759"/>
<comment type="similarity">
    <text evidence="2">Belongs to the amino acid/polyamine transporter 2 family.</text>
</comment>
<keyword evidence="4 9" id="KW-0812">Transmembrane</keyword>
<feature type="transmembrane region" description="Helical" evidence="9">
    <location>
        <begin position="49"/>
        <end position="71"/>
    </location>
</feature>
<keyword evidence="12" id="KW-1185">Reference proteome</keyword>
<evidence type="ECO:0000256" key="7">
    <source>
        <dbReference type="ARBA" id="ARBA00023136"/>
    </source>
</evidence>
<keyword evidence="6 9" id="KW-1133">Transmembrane helix</keyword>
<accession>A0A8H7ERY7</accession>
<organism evidence="11 12">
    <name type="scientific">Apophysomyces ossiformis</name>
    <dbReference type="NCBI Taxonomy" id="679940"/>
    <lineage>
        <taxon>Eukaryota</taxon>
        <taxon>Fungi</taxon>
        <taxon>Fungi incertae sedis</taxon>
        <taxon>Mucoromycota</taxon>
        <taxon>Mucoromycotina</taxon>
        <taxon>Mucoromycetes</taxon>
        <taxon>Mucorales</taxon>
        <taxon>Mucorineae</taxon>
        <taxon>Mucoraceae</taxon>
        <taxon>Apophysomyces</taxon>
    </lineage>
</organism>
<dbReference type="GO" id="GO:0005774">
    <property type="term" value="C:vacuolar membrane"/>
    <property type="evidence" value="ECO:0007669"/>
    <property type="project" value="TreeGrafter"/>
</dbReference>